<sequence>MNFSILFYVVMSLIFASSRFTYRCLDEYSRILCSFLLMAFRYFIFIFIMILKRDHSLLILLSRPGGRMLGQECRVSKTKL</sequence>
<feature type="transmembrane region" description="Helical" evidence="1">
    <location>
        <begin position="5"/>
        <end position="22"/>
    </location>
</feature>
<protein>
    <submittedName>
        <fullName evidence="2">Uncharacterized protein</fullName>
    </submittedName>
</protein>
<accession>A0A8R7QZD4</accession>
<reference evidence="2" key="3">
    <citation type="submission" date="2022-06" db="UniProtKB">
        <authorList>
            <consortium name="EnsemblPlants"/>
        </authorList>
    </citation>
    <scope>IDENTIFICATION</scope>
</reference>
<organism evidence="2 3">
    <name type="scientific">Triticum urartu</name>
    <name type="common">Red wild einkorn</name>
    <name type="synonym">Crithodium urartu</name>
    <dbReference type="NCBI Taxonomy" id="4572"/>
    <lineage>
        <taxon>Eukaryota</taxon>
        <taxon>Viridiplantae</taxon>
        <taxon>Streptophyta</taxon>
        <taxon>Embryophyta</taxon>
        <taxon>Tracheophyta</taxon>
        <taxon>Spermatophyta</taxon>
        <taxon>Magnoliopsida</taxon>
        <taxon>Liliopsida</taxon>
        <taxon>Poales</taxon>
        <taxon>Poaceae</taxon>
        <taxon>BOP clade</taxon>
        <taxon>Pooideae</taxon>
        <taxon>Triticodae</taxon>
        <taxon>Triticeae</taxon>
        <taxon>Triticinae</taxon>
        <taxon>Triticum</taxon>
    </lineage>
</organism>
<proteinExistence type="predicted"/>
<keyword evidence="1" id="KW-1133">Transmembrane helix</keyword>
<evidence type="ECO:0000313" key="2">
    <source>
        <dbReference type="EnsemblPlants" id="TuG1812G0700003122.01.T01.cds448632"/>
    </source>
</evidence>
<reference evidence="2" key="2">
    <citation type="submission" date="2018-03" db="EMBL/GenBank/DDBJ databases">
        <title>The Triticum urartu genome reveals the dynamic nature of wheat genome evolution.</title>
        <authorList>
            <person name="Ling H."/>
            <person name="Ma B."/>
            <person name="Shi X."/>
            <person name="Liu H."/>
            <person name="Dong L."/>
            <person name="Sun H."/>
            <person name="Cao Y."/>
            <person name="Gao Q."/>
            <person name="Zheng S."/>
            <person name="Li Y."/>
            <person name="Yu Y."/>
            <person name="Du H."/>
            <person name="Qi M."/>
            <person name="Li Y."/>
            <person name="Yu H."/>
            <person name="Cui Y."/>
            <person name="Wang N."/>
            <person name="Chen C."/>
            <person name="Wu H."/>
            <person name="Zhao Y."/>
            <person name="Zhang J."/>
            <person name="Li Y."/>
            <person name="Zhou W."/>
            <person name="Zhang B."/>
            <person name="Hu W."/>
            <person name="Eijk M."/>
            <person name="Tang J."/>
            <person name="Witsenboer H."/>
            <person name="Zhao S."/>
            <person name="Li Z."/>
            <person name="Zhang A."/>
            <person name="Wang D."/>
            <person name="Liang C."/>
        </authorList>
    </citation>
    <scope>NUCLEOTIDE SEQUENCE [LARGE SCALE GENOMIC DNA]</scope>
    <source>
        <strain evidence="2">cv. G1812</strain>
    </source>
</reference>
<keyword evidence="1" id="KW-0812">Transmembrane</keyword>
<feature type="transmembrane region" description="Helical" evidence="1">
    <location>
        <begin position="28"/>
        <end position="51"/>
    </location>
</feature>
<keyword evidence="1" id="KW-0472">Membrane</keyword>
<dbReference type="Gramene" id="TuG1812G0700003122.01.T01">
    <property type="protein sequence ID" value="TuG1812G0700003122.01.T01.cds448632"/>
    <property type="gene ID" value="TuG1812G0700003122.01"/>
</dbReference>
<evidence type="ECO:0000256" key="1">
    <source>
        <dbReference type="SAM" id="Phobius"/>
    </source>
</evidence>
<evidence type="ECO:0000313" key="3">
    <source>
        <dbReference type="Proteomes" id="UP000015106"/>
    </source>
</evidence>
<dbReference type="Proteomes" id="UP000015106">
    <property type="component" value="Chromosome 7"/>
</dbReference>
<name>A0A8R7QZD4_TRIUA</name>
<reference evidence="3" key="1">
    <citation type="journal article" date="2013" name="Nature">
        <title>Draft genome of the wheat A-genome progenitor Triticum urartu.</title>
        <authorList>
            <person name="Ling H.Q."/>
            <person name="Zhao S."/>
            <person name="Liu D."/>
            <person name="Wang J."/>
            <person name="Sun H."/>
            <person name="Zhang C."/>
            <person name="Fan H."/>
            <person name="Li D."/>
            <person name="Dong L."/>
            <person name="Tao Y."/>
            <person name="Gao C."/>
            <person name="Wu H."/>
            <person name="Li Y."/>
            <person name="Cui Y."/>
            <person name="Guo X."/>
            <person name="Zheng S."/>
            <person name="Wang B."/>
            <person name="Yu K."/>
            <person name="Liang Q."/>
            <person name="Yang W."/>
            <person name="Lou X."/>
            <person name="Chen J."/>
            <person name="Feng M."/>
            <person name="Jian J."/>
            <person name="Zhang X."/>
            <person name="Luo G."/>
            <person name="Jiang Y."/>
            <person name="Liu J."/>
            <person name="Wang Z."/>
            <person name="Sha Y."/>
            <person name="Zhang B."/>
            <person name="Wu H."/>
            <person name="Tang D."/>
            <person name="Shen Q."/>
            <person name="Xue P."/>
            <person name="Zou S."/>
            <person name="Wang X."/>
            <person name="Liu X."/>
            <person name="Wang F."/>
            <person name="Yang Y."/>
            <person name="An X."/>
            <person name="Dong Z."/>
            <person name="Zhang K."/>
            <person name="Zhang X."/>
            <person name="Luo M.C."/>
            <person name="Dvorak J."/>
            <person name="Tong Y."/>
            <person name="Wang J."/>
            <person name="Yang H."/>
            <person name="Li Z."/>
            <person name="Wang D."/>
            <person name="Zhang A."/>
            <person name="Wang J."/>
        </authorList>
    </citation>
    <scope>NUCLEOTIDE SEQUENCE</scope>
    <source>
        <strain evidence="3">cv. G1812</strain>
    </source>
</reference>
<dbReference type="EnsemblPlants" id="TuG1812G0700003122.01.T01">
    <property type="protein sequence ID" value="TuG1812G0700003122.01.T01.cds448632"/>
    <property type="gene ID" value="TuG1812G0700003122.01"/>
</dbReference>
<dbReference type="AlphaFoldDB" id="A0A8R7QZD4"/>
<keyword evidence="3" id="KW-1185">Reference proteome</keyword>